<dbReference type="EMBL" id="CP101185">
    <property type="protein sequence ID" value="UYV99456.1"/>
    <property type="molecule type" value="Genomic_DNA"/>
</dbReference>
<feature type="region of interest" description="Disordered" evidence="1">
    <location>
        <begin position="52"/>
        <end position="74"/>
    </location>
</feature>
<name>A0AAX3EMT4_PAEUR</name>
<dbReference type="Proteomes" id="UP001163293">
    <property type="component" value="Chromosome"/>
</dbReference>
<gene>
    <name evidence="2" type="ORF">NL394_09750</name>
</gene>
<organism evidence="2 3">
    <name type="scientific">Paenarthrobacter ureafaciens</name>
    <dbReference type="NCBI Taxonomy" id="37931"/>
    <lineage>
        <taxon>Bacteria</taxon>
        <taxon>Bacillati</taxon>
        <taxon>Actinomycetota</taxon>
        <taxon>Actinomycetes</taxon>
        <taxon>Micrococcales</taxon>
        <taxon>Micrococcaceae</taxon>
        <taxon>Paenarthrobacter</taxon>
    </lineage>
</organism>
<reference evidence="2" key="1">
    <citation type="submission" date="2022-07" db="EMBL/GenBank/DDBJ databases">
        <authorList>
            <person name="Wu T."/>
        </authorList>
    </citation>
    <scope>NUCLEOTIDE SEQUENCE</scope>
    <source>
        <strain evidence="2">SD-1</strain>
    </source>
</reference>
<evidence type="ECO:0008006" key="4">
    <source>
        <dbReference type="Google" id="ProtNLM"/>
    </source>
</evidence>
<evidence type="ECO:0000313" key="3">
    <source>
        <dbReference type="Proteomes" id="UP001163293"/>
    </source>
</evidence>
<evidence type="ECO:0000256" key="1">
    <source>
        <dbReference type="SAM" id="MobiDB-lite"/>
    </source>
</evidence>
<protein>
    <recommendedName>
        <fullName evidence="4">FAD dependent oxidoreductase</fullName>
    </recommendedName>
</protein>
<evidence type="ECO:0000313" key="2">
    <source>
        <dbReference type="EMBL" id="UYV99456.1"/>
    </source>
</evidence>
<dbReference type="AlphaFoldDB" id="A0AAX3EMT4"/>
<dbReference type="RefSeq" id="WP_021472172.1">
    <property type="nucleotide sequence ID" value="NZ_BDMH01000004.1"/>
</dbReference>
<feature type="compositionally biased region" description="Basic residues" evidence="1">
    <location>
        <begin position="52"/>
        <end position="62"/>
    </location>
</feature>
<keyword evidence="3" id="KW-1185">Reference proteome</keyword>
<dbReference type="GeneID" id="79885083"/>
<proteinExistence type="predicted"/>
<sequence>MVTENSSVGAAHNTTNMFGSGLSGMVAAYIGARAIEDEAYRNEDWSAERVFRPKLPKWRPRKTSPGESGPALAP</sequence>
<accession>A0AAX3EMT4</accession>